<dbReference type="GO" id="GO:0080120">
    <property type="term" value="P:CAAX-box protein maturation"/>
    <property type="evidence" value="ECO:0007669"/>
    <property type="project" value="UniProtKB-ARBA"/>
</dbReference>
<dbReference type="KEGG" id="ade:Adeh_3026"/>
<feature type="transmembrane region" description="Helical" evidence="2">
    <location>
        <begin position="163"/>
        <end position="188"/>
    </location>
</feature>
<keyword evidence="2" id="KW-0472">Membrane</keyword>
<dbReference type="eggNOG" id="COG1266">
    <property type="taxonomic scope" value="Bacteria"/>
</dbReference>
<dbReference type="HOGENOM" id="CLU_1395564_0_0_7"/>
<dbReference type="AlphaFoldDB" id="Q2IDY4"/>
<sequence>MPTDTTPAGHRPPGEASGGRGTGDRAWTTAAVLAALGWALLVAASPPRFFSWATPLAVAWMALSLAGAPPGLRARLRPRGTDVLLGLAVAGVLYAGARAFLWAGCGGATDALCAPTAAIFERFRTRALGPGLALALAVAPAEEAFWRGLVQARLTPRLGPARAVAAATALAAALALATGEGLLALAALPTYAAWGALAAWRGSLVPALVSHAVWSVLIASVAPPG</sequence>
<evidence type="ECO:0000256" key="2">
    <source>
        <dbReference type="SAM" id="Phobius"/>
    </source>
</evidence>
<feature type="transmembrane region" description="Helical" evidence="2">
    <location>
        <begin position="50"/>
        <end position="72"/>
    </location>
</feature>
<accession>Q2IDY4</accession>
<dbReference type="EMBL" id="CP000251">
    <property type="protein sequence ID" value="ABC82795.1"/>
    <property type="molecule type" value="Genomic_DNA"/>
</dbReference>
<proteinExistence type="predicted"/>
<dbReference type="RefSeq" id="WP_011422077.1">
    <property type="nucleotide sequence ID" value="NC_007760.1"/>
</dbReference>
<protein>
    <submittedName>
        <fullName evidence="4">Abortive infection protein</fullName>
    </submittedName>
</protein>
<organism evidence="4 5">
    <name type="scientific">Anaeromyxobacter dehalogenans (strain 2CP-C)</name>
    <dbReference type="NCBI Taxonomy" id="290397"/>
    <lineage>
        <taxon>Bacteria</taxon>
        <taxon>Pseudomonadati</taxon>
        <taxon>Myxococcota</taxon>
        <taxon>Myxococcia</taxon>
        <taxon>Myxococcales</taxon>
        <taxon>Cystobacterineae</taxon>
        <taxon>Anaeromyxobacteraceae</taxon>
        <taxon>Anaeromyxobacter</taxon>
    </lineage>
</organism>
<feature type="domain" description="CAAX prenyl protease 2/Lysostaphin resistance protein A-like" evidence="3">
    <location>
        <begin position="131"/>
        <end position="216"/>
    </location>
</feature>
<name>Q2IDY4_ANADE</name>
<keyword evidence="2" id="KW-0812">Transmembrane</keyword>
<gene>
    <name evidence="4" type="ordered locus">Adeh_3026</name>
</gene>
<evidence type="ECO:0000313" key="4">
    <source>
        <dbReference type="EMBL" id="ABC82795.1"/>
    </source>
</evidence>
<evidence type="ECO:0000256" key="1">
    <source>
        <dbReference type="SAM" id="MobiDB-lite"/>
    </source>
</evidence>
<feature type="transmembrane region" description="Helical" evidence="2">
    <location>
        <begin position="84"/>
        <end position="103"/>
    </location>
</feature>
<keyword evidence="2" id="KW-1133">Transmembrane helix</keyword>
<evidence type="ECO:0000313" key="5">
    <source>
        <dbReference type="Proteomes" id="UP000001935"/>
    </source>
</evidence>
<evidence type="ECO:0000259" key="3">
    <source>
        <dbReference type="Pfam" id="PF02517"/>
    </source>
</evidence>
<reference evidence="4" key="1">
    <citation type="submission" date="2006-01" db="EMBL/GenBank/DDBJ databases">
        <title>Complete sequence of Anaeromyxobacter dehalogenans 2CP-C.</title>
        <authorList>
            <consortium name="US DOE Joint Genome Institute"/>
            <person name="Copeland A."/>
            <person name="Lucas S."/>
            <person name="Lapidus A."/>
            <person name="Barry K."/>
            <person name="Detter J.C."/>
            <person name="Glavina T."/>
            <person name="Hammon N."/>
            <person name="Israni S."/>
            <person name="Pitluck S."/>
            <person name="Brettin T."/>
            <person name="Bruce D."/>
            <person name="Han C."/>
            <person name="Tapia R."/>
            <person name="Gilna P."/>
            <person name="Kiss H."/>
            <person name="Schmutz J."/>
            <person name="Larimer F."/>
            <person name="Land M."/>
            <person name="Kyrpides N."/>
            <person name="Anderson I."/>
            <person name="Sanford R.A."/>
            <person name="Ritalahti K.M."/>
            <person name="Thomas H.S."/>
            <person name="Kirby J.R."/>
            <person name="Zhulin I.B."/>
            <person name="Loeffler F.E."/>
            <person name="Richardson P."/>
        </authorList>
    </citation>
    <scope>NUCLEOTIDE SEQUENCE</scope>
    <source>
        <strain evidence="4">2CP-C</strain>
    </source>
</reference>
<dbReference type="Proteomes" id="UP000001935">
    <property type="component" value="Chromosome"/>
</dbReference>
<dbReference type="GO" id="GO:0004175">
    <property type="term" value="F:endopeptidase activity"/>
    <property type="evidence" value="ECO:0007669"/>
    <property type="project" value="UniProtKB-ARBA"/>
</dbReference>
<dbReference type="STRING" id="290397.Adeh_3026"/>
<feature type="transmembrane region" description="Helical" evidence="2">
    <location>
        <begin position="200"/>
        <end position="222"/>
    </location>
</feature>
<dbReference type="Pfam" id="PF02517">
    <property type="entry name" value="Rce1-like"/>
    <property type="match status" value="1"/>
</dbReference>
<feature type="transmembrane region" description="Helical" evidence="2">
    <location>
        <begin position="26"/>
        <end position="44"/>
    </location>
</feature>
<dbReference type="InterPro" id="IPR003675">
    <property type="entry name" value="Rce1/LyrA-like_dom"/>
</dbReference>
<feature type="region of interest" description="Disordered" evidence="1">
    <location>
        <begin position="1"/>
        <end position="23"/>
    </location>
</feature>